<proteinExistence type="predicted"/>
<protein>
    <submittedName>
        <fullName evidence="1">Uncharacterized protein</fullName>
    </submittedName>
</protein>
<name>A0A2P2QY35_RHIMU</name>
<accession>A0A2P2QY35</accession>
<dbReference type="AlphaFoldDB" id="A0A2P2QY35"/>
<evidence type="ECO:0000313" key="1">
    <source>
        <dbReference type="EMBL" id="MBX71898.1"/>
    </source>
</evidence>
<reference evidence="1" key="1">
    <citation type="submission" date="2018-02" db="EMBL/GenBank/DDBJ databases">
        <title>Rhizophora mucronata_Transcriptome.</title>
        <authorList>
            <person name="Meera S.P."/>
            <person name="Sreeshan A."/>
            <person name="Augustine A."/>
        </authorList>
    </citation>
    <scope>NUCLEOTIDE SEQUENCE</scope>
    <source>
        <tissue evidence="1">Leaf</tissue>
    </source>
</reference>
<dbReference type="EMBL" id="GGEC01091414">
    <property type="protein sequence ID" value="MBX71898.1"/>
    <property type="molecule type" value="Transcribed_RNA"/>
</dbReference>
<organism evidence="1">
    <name type="scientific">Rhizophora mucronata</name>
    <name type="common">Asiatic mangrove</name>
    <dbReference type="NCBI Taxonomy" id="61149"/>
    <lineage>
        <taxon>Eukaryota</taxon>
        <taxon>Viridiplantae</taxon>
        <taxon>Streptophyta</taxon>
        <taxon>Embryophyta</taxon>
        <taxon>Tracheophyta</taxon>
        <taxon>Spermatophyta</taxon>
        <taxon>Magnoliopsida</taxon>
        <taxon>eudicotyledons</taxon>
        <taxon>Gunneridae</taxon>
        <taxon>Pentapetalae</taxon>
        <taxon>rosids</taxon>
        <taxon>fabids</taxon>
        <taxon>Malpighiales</taxon>
        <taxon>Rhizophoraceae</taxon>
        <taxon>Rhizophora</taxon>
    </lineage>
</organism>
<sequence>MAGLLMRLYPCNALKFVMLLPKWPLHKWC</sequence>